<dbReference type="EMBL" id="JAHQIW010007453">
    <property type="protein sequence ID" value="KAJ1374341.1"/>
    <property type="molecule type" value="Genomic_DNA"/>
</dbReference>
<keyword evidence="2" id="KW-0963">Cytoplasm</keyword>
<organism evidence="4 5">
    <name type="scientific">Parelaphostrongylus tenuis</name>
    <name type="common">Meningeal worm</name>
    <dbReference type="NCBI Taxonomy" id="148309"/>
    <lineage>
        <taxon>Eukaryota</taxon>
        <taxon>Metazoa</taxon>
        <taxon>Ecdysozoa</taxon>
        <taxon>Nematoda</taxon>
        <taxon>Chromadorea</taxon>
        <taxon>Rhabditida</taxon>
        <taxon>Rhabditina</taxon>
        <taxon>Rhabditomorpha</taxon>
        <taxon>Strongyloidea</taxon>
        <taxon>Metastrongylidae</taxon>
        <taxon>Parelaphostrongylus</taxon>
    </lineage>
</organism>
<dbReference type="PANTHER" id="PTHR21162:SF0">
    <property type="entry name" value="P53 AND DNA DAMAGE-REGULATED PROTEIN 1"/>
    <property type="match status" value="1"/>
</dbReference>
<dbReference type="GO" id="GO:0005737">
    <property type="term" value="C:cytoplasm"/>
    <property type="evidence" value="ECO:0007669"/>
    <property type="project" value="UniProtKB-SubCell"/>
</dbReference>
<evidence type="ECO:0000256" key="1">
    <source>
        <dbReference type="ARBA" id="ARBA00004496"/>
    </source>
</evidence>
<sequence length="251" mass="27997">MDELLVPARVTRRSTGRQVIEVSIVGIRISSIIEESELAAERSADDNECGFTGWASCTSPYLKQTITMNDSCAREKRMETMLEPTLAVKTACPSNQVLPADSQVSCPTSQSLGPCGFVTASMPSSVCDDRQDHLAAVFRSFKDSCLASERVLDNSAKLIELDARRQKIREALRLLRRPQQESTTWLALTESLMMEFTQSDTAKILQRSLEKTEDDYTLVNKQVRDELNNALKAESAKDLKSRGFDLKPINK</sequence>
<keyword evidence="5" id="KW-1185">Reference proteome</keyword>
<comment type="subcellular location">
    <subcellularLocation>
        <location evidence="1">Cytoplasm</location>
    </subcellularLocation>
</comment>
<proteinExistence type="predicted"/>
<evidence type="ECO:0000256" key="3">
    <source>
        <dbReference type="ARBA" id="ARBA00023186"/>
    </source>
</evidence>
<evidence type="ECO:0000313" key="5">
    <source>
        <dbReference type="Proteomes" id="UP001196413"/>
    </source>
</evidence>
<gene>
    <name evidence="4" type="ORF">KIN20_037011</name>
</gene>
<dbReference type="Proteomes" id="UP001196413">
    <property type="component" value="Unassembled WGS sequence"/>
</dbReference>
<dbReference type="PANTHER" id="PTHR21162">
    <property type="entry name" value="P53 AND DNA DAMAGE-REGULATED PROTEIN"/>
    <property type="match status" value="1"/>
</dbReference>
<dbReference type="AlphaFoldDB" id="A0AAD5RDZ2"/>
<protein>
    <submittedName>
        <fullName evidence="4">Uncharacterized protein</fullName>
    </submittedName>
</protein>
<reference evidence="4" key="1">
    <citation type="submission" date="2021-06" db="EMBL/GenBank/DDBJ databases">
        <title>Parelaphostrongylus tenuis whole genome reference sequence.</title>
        <authorList>
            <person name="Garwood T.J."/>
            <person name="Larsen P.A."/>
            <person name="Fountain-Jones N.M."/>
            <person name="Garbe J.R."/>
            <person name="Macchietto M.G."/>
            <person name="Kania S.A."/>
            <person name="Gerhold R.W."/>
            <person name="Richards J.E."/>
            <person name="Wolf T.M."/>
        </authorList>
    </citation>
    <scope>NUCLEOTIDE SEQUENCE</scope>
    <source>
        <strain evidence="4">MNPRO001-30</strain>
        <tissue evidence="4">Meninges</tissue>
    </source>
</reference>
<evidence type="ECO:0000313" key="4">
    <source>
        <dbReference type="EMBL" id="KAJ1374341.1"/>
    </source>
</evidence>
<accession>A0AAD5RDZ2</accession>
<dbReference type="InterPro" id="IPR030482">
    <property type="entry name" value="PDRG1"/>
</dbReference>
<comment type="caution">
    <text evidence="4">The sequence shown here is derived from an EMBL/GenBank/DDBJ whole genome shotgun (WGS) entry which is preliminary data.</text>
</comment>
<evidence type="ECO:0000256" key="2">
    <source>
        <dbReference type="ARBA" id="ARBA00022490"/>
    </source>
</evidence>
<keyword evidence="3" id="KW-0143">Chaperone</keyword>
<name>A0AAD5RDZ2_PARTN</name>